<accession>A0A9P6AWB0</accession>
<evidence type="ECO:0000313" key="1">
    <source>
        <dbReference type="EMBL" id="KAF9513116.1"/>
    </source>
</evidence>
<sequence>MPVVVQACQCAWDQTILVLSAVTIALRCSPNCVERTILFAQRACFETQPYTCLGSLALEEDARELVAIFERMIATEPTARQRQVEALEMVMRREDFYKSSVGSPVPRRDFLIGTRLSD</sequence>
<gene>
    <name evidence="1" type="ORF">BS47DRAFT_1393616</name>
</gene>
<dbReference type="Proteomes" id="UP000886523">
    <property type="component" value="Unassembled WGS sequence"/>
</dbReference>
<keyword evidence="2" id="KW-1185">Reference proteome</keyword>
<dbReference type="AlphaFoldDB" id="A0A9P6AWB0"/>
<name>A0A9P6AWB0_9AGAM</name>
<organism evidence="1 2">
    <name type="scientific">Hydnum rufescens UP504</name>
    <dbReference type="NCBI Taxonomy" id="1448309"/>
    <lineage>
        <taxon>Eukaryota</taxon>
        <taxon>Fungi</taxon>
        <taxon>Dikarya</taxon>
        <taxon>Basidiomycota</taxon>
        <taxon>Agaricomycotina</taxon>
        <taxon>Agaricomycetes</taxon>
        <taxon>Cantharellales</taxon>
        <taxon>Hydnaceae</taxon>
        <taxon>Hydnum</taxon>
    </lineage>
</organism>
<comment type="caution">
    <text evidence="1">The sequence shown here is derived from an EMBL/GenBank/DDBJ whole genome shotgun (WGS) entry which is preliminary data.</text>
</comment>
<dbReference type="EMBL" id="MU128977">
    <property type="protein sequence ID" value="KAF9513116.1"/>
    <property type="molecule type" value="Genomic_DNA"/>
</dbReference>
<reference evidence="1" key="1">
    <citation type="journal article" date="2020" name="Nat. Commun.">
        <title>Large-scale genome sequencing of mycorrhizal fungi provides insights into the early evolution of symbiotic traits.</title>
        <authorList>
            <person name="Miyauchi S."/>
            <person name="Kiss E."/>
            <person name="Kuo A."/>
            <person name="Drula E."/>
            <person name="Kohler A."/>
            <person name="Sanchez-Garcia M."/>
            <person name="Morin E."/>
            <person name="Andreopoulos B."/>
            <person name="Barry K.W."/>
            <person name="Bonito G."/>
            <person name="Buee M."/>
            <person name="Carver A."/>
            <person name="Chen C."/>
            <person name="Cichocki N."/>
            <person name="Clum A."/>
            <person name="Culley D."/>
            <person name="Crous P.W."/>
            <person name="Fauchery L."/>
            <person name="Girlanda M."/>
            <person name="Hayes R.D."/>
            <person name="Keri Z."/>
            <person name="LaButti K."/>
            <person name="Lipzen A."/>
            <person name="Lombard V."/>
            <person name="Magnuson J."/>
            <person name="Maillard F."/>
            <person name="Murat C."/>
            <person name="Nolan M."/>
            <person name="Ohm R.A."/>
            <person name="Pangilinan J."/>
            <person name="Pereira M.F."/>
            <person name="Perotto S."/>
            <person name="Peter M."/>
            <person name="Pfister S."/>
            <person name="Riley R."/>
            <person name="Sitrit Y."/>
            <person name="Stielow J.B."/>
            <person name="Szollosi G."/>
            <person name="Zifcakova L."/>
            <person name="Stursova M."/>
            <person name="Spatafora J.W."/>
            <person name="Tedersoo L."/>
            <person name="Vaario L.M."/>
            <person name="Yamada A."/>
            <person name="Yan M."/>
            <person name="Wang P."/>
            <person name="Xu J."/>
            <person name="Bruns T."/>
            <person name="Baldrian P."/>
            <person name="Vilgalys R."/>
            <person name="Dunand C."/>
            <person name="Henrissat B."/>
            <person name="Grigoriev I.V."/>
            <person name="Hibbett D."/>
            <person name="Nagy L.G."/>
            <person name="Martin F.M."/>
        </authorList>
    </citation>
    <scope>NUCLEOTIDE SEQUENCE</scope>
    <source>
        <strain evidence="1">UP504</strain>
    </source>
</reference>
<proteinExistence type="predicted"/>
<protein>
    <submittedName>
        <fullName evidence="1">Uncharacterized protein</fullName>
    </submittedName>
</protein>
<evidence type="ECO:0000313" key="2">
    <source>
        <dbReference type="Proteomes" id="UP000886523"/>
    </source>
</evidence>